<evidence type="ECO:0000256" key="1">
    <source>
        <dbReference type="SAM" id="MobiDB-lite"/>
    </source>
</evidence>
<comment type="caution">
    <text evidence="3">The sequence shown here is derived from an EMBL/GenBank/DDBJ whole genome shotgun (WGS) entry which is preliminary data.</text>
</comment>
<reference evidence="3" key="1">
    <citation type="journal article" date="2019" name="Sci. Rep.">
        <title>Draft genome of Tanacetum cinerariifolium, the natural source of mosquito coil.</title>
        <authorList>
            <person name="Yamashiro T."/>
            <person name="Shiraishi A."/>
            <person name="Satake H."/>
            <person name="Nakayama K."/>
        </authorList>
    </citation>
    <scope>NUCLEOTIDE SEQUENCE</scope>
</reference>
<evidence type="ECO:0000259" key="2">
    <source>
        <dbReference type="Pfam" id="PF13976"/>
    </source>
</evidence>
<feature type="compositionally biased region" description="Basic and acidic residues" evidence="1">
    <location>
        <begin position="209"/>
        <end position="226"/>
    </location>
</feature>
<feature type="region of interest" description="Disordered" evidence="1">
    <location>
        <begin position="457"/>
        <end position="495"/>
    </location>
</feature>
<organism evidence="3">
    <name type="scientific">Tanacetum cinerariifolium</name>
    <name type="common">Dalmatian daisy</name>
    <name type="synonym">Chrysanthemum cinerariifolium</name>
    <dbReference type="NCBI Taxonomy" id="118510"/>
    <lineage>
        <taxon>Eukaryota</taxon>
        <taxon>Viridiplantae</taxon>
        <taxon>Streptophyta</taxon>
        <taxon>Embryophyta</taxon>
        <taxon>Tracheophyta</taxon>
        <taxon>Spermatophyta</taxon>
        <taxon>Magnoliopsida</taxon>
        <taxon>eudicotyledons</taxon>
        <taxon>Gunneridae</taxon>
        <taxon>Pentapetalae</taxon>
        <taxon>asterids</taxon>
        <taxon>campanulids</taxon>
        <taxon>Asterales</taxon>
        <taxon>Asteraceae</taxon>
        <taxon>Asteroideae</taxon>
        <taxon>Anthemideae</taxon>
        <taxon>Anthemidinae</taxon>
        <taxon>Tanacetum</taxon>
    </lineage>
</organism>
<name>A0A6L2LGX8_TANCI</name>
<dbReference type="InterPro" id="IPR039537">
    <property type="entry name" value="Retrotran_Ty1/copia-like"/>
</dbReference>
<dbReference type="SUPFAM" id="SSF53098">
    <property type="entry name" value="Ribonuclease H-like"/>
    <property type="match status" value="1"/>
</dbReference>
<accession>A0A6L2LGX8</accession>
<dbReference type="PANTHER" id="PTHR42648">
    <property type="entry name" value="TRANSPOSASE, PUTATIVE-RELATED"/>
    <property type="match status" value="1"/>
</dbReference>
<dbReference type="AlphaFoldDB" id="A0A6L2LGX8"/>
<sequence length="657" mass="74913">MSLGELIKKERRVTTKIIMMDMEMKQGIELTGSINHGGKKFNGIVSEFLNEPFNIGIEISNELSMRHEVLRIHWGYSFGESCVRIKGLHGISIPQLVLLVYKDKTILFDDWLCSFGVILNGDSPLLTRSVDGIEKTYPPTTTKEKLARKNELKARGTLLMVLLNEHQLKFNSYKTAKSLMEDIEKRFKDRLKVADGNVDYQSQKIPTKNMKESRECKAPKHQDNMNRKAPRMTVPAKDRPTNFALVAYTSSSSSSSDYEILDESQVFLRAPRKNNMYSVDLRKIAPLGGLTCLFAKATFDESNLWHRRLGHINFKTMNKLEREMNQFYEIKGIRREFSVARTPQQNSVAKRKNRTLIEAARTMLVDRCLHCIRALVDGKKLIINEAFIRRDLKLKGAKGTACLPNDTIFEEFSIMGTTAWNEFSSTMAFAIICLANNQKLNFSKYIFDNMVKNLEAGKKQKSRRKQRKETETPQTEPQTEGHVPTPSHDPLPSGEDRMQLSELMELCTKLQEEDENSWLKRMYKVGLSSRIVSSNEEGAINNQDEMMFDMNVDLQREEVVVGKDVENVQKVIDKVVENITTAAQITTALITFVELTLAQALAEIKTAKPKAKRIVIQKPIEATTTIILIQPSSKDKGKEKMLEIKKPLKKKAHIQAD</sequence>
<dbReference type="EMBL" id="BKCJ010004183">
    <property type="protein sequence ID" value="GEU59504.1"/>
    <property type="molecule type" value="Genomic_DNA"/>
</dbReference>
<feature type="domain" description="GAG-pre-integrase" evidence="2">
    <location>
        <begin position="276"/>
        <end position="321"/>
    </location>
</feature>
<gene>
    <name evidence="3" type="ORF">Tci_031482</name>
</gene>
<dbReference type="Pfam" id="PF13976">
    <property type="entry name" value="gag_pre-integrs"/>
    <property type="match status" value="1"/>
</dbReference>
<evidence type="ECO:0000313" key="3">
    <source>
        <dbReference type="EMBL" id="GEU59504.1"/>
    </source>
</evidence>
<protein>
    <submittedName>
        <fullName evidence="3">Ribonuclease H-like domain-containing protein</fullName>
    </submittedName>
</protein>
<dbReference type="InterPro" id="IPR012337">
    <property type="entry name" value="RNaseH-like_sf"/>
</dbReference>
<dbReference type="InterPro" id="IPR025724">
    <property type="entry name" value="GAG-pre-integrase_dom"/>
</dbReference>
<dbReference type="GO" id="GO:0003676">
    <property type="term" value="F:nucleic acid binding"/>
    <property type="evidence" value="ECO:0007669"/>
    <property type="project" value="InterPro"/>
</dbReference>
<dbReference type="PANTHER" id="PTHR42648:SF32">
    <property type="entry name" value="RIBONUCLEASE H-LIKE DOMAIN, GAG-PRE-INTEGRASE DOMAIN PROTEIN-RELATED"/>
    <property type="match status" value="1"/>
</dbReference>
<dbReference type="InterPro" id="IPR036397">
    <property type="entry name" value="RNaseH_sf"/>
</dbReference>
<feature type="region of interest" description="Disordered" evidence="1">
    <location>
        <begin position="207"/>
        <end position="235"/>
    </location>
</feature>
<proteinExistence type="predicted"/>
<dbReference type="Gene3D" id="3.30.420.10">
    <property type="entry name" value="Ribonuclease H-like superfamily/Ribonuclease H"/>
    <property type="match status" value="1"/>
</dbReference>